<feature type="compositionally biased region" description="Acidic residues" evidence="1">
    <location>
        <begin position="73"/>
        <end position="82"/>
    </location>
</feature>
<comment type="caution">
    <text evidence="2">The sequence shown here is derived from an EMBL/GenBank/DDBJ whole genome shotgun (WGS) entry which is preliminary data.</text>
</comment>
<dbReference type="Proteomes" id="UP001337655">
    <property type="component" value="Unassembled WGS sequence"/>
</dbReference>
<organism evidence="2 3">
    <name type="scientific">Saxophila tyrrhenica</name>
    <dbReference type="NCBI Taxonomy" id="1690608"/>
    <lineage>
        <taxon>Eukaryota</taxon>
        <taxon>Fungi</taxon>
        <taxon>Dikarya</taxon>
        <taxon>Ascomycota</taxon>
        <taxon>Pezizomycotina</taxon>
        <taxon>Dothideomycetes</taxon>
        <taxon>Dothideomycetidae</taxon>
        <taxon>Mycosphaerellales</taxon>
        <taxon>Extremaceae</taxon>
        <taxon>Saxophila</taxon>
    </lineage>
</organism>
<feature type="compositionally biased region" description="Basic and acidic residues" evidence="1">
    <location>
        <begin position="99"/>
        <end position="113"/>
    </location>
</feature>
<evidence type="ECO:0000256" key="1">
    <source>
        <dbReference type="SAM" id="MobiDB-lite"/>
    </source>
</evidence>
<feature type="region of interest" description="Disordered" evidence="1">
    <location>
        <begin position="1"/>
        <end position="133"/>
    </location>
</feature>
<dbReference type="RefSeq" id="XP_064657061.1">
    <property type="nucleotide sequence ID" value="XM_064804291.1"/>
</dbReference>
<proteinExistence type="predicted"/>
<keyword evidence="3" id="KW-1185">Reference proteome</keyword>
<evidence type="ECO:0000313" key="3">
    <source>
        <dbReference type="Proteomes" id="UP001337655"/>
    </source>
</evidence>
<reference evidence="2 3" key="1">
    <citation type="submission" date="2023-08" db="EMBL/GenBank/DDBJ databases">
        <title>Black Yeasts Isolated from many extreme environments.</title>
        <authorList>
            <person name="Coleine C."/>
            <person name="Stajich J.E."/>
            <person name="Selbmann L."/>
        </authorList>
    </citation>
    <scope>NUCLEOTIDE SEQUENCE [LARGE SCALE GENOMIC DNA]</scope>
    <source>
        <strain evidence="2 3">CCFEE 5935</strain>
    </source>
</reference>
<accession>A0AAV9P4B4</accession>
<name>A0AAV9P4B4_9PEZI</name>
<dbReference type="AlphaFoldDB" id="A0AAV9P4B4"/>
<dbReference type="EMBL" id="JAVRRT010000011">
    <property type="protein sequence ID" value="KAK5167355.1"/>
    <property type="molecule type" value="Genomic_DNA"/>
</dbReference>
<sequence length="221" mass="25092">MPPSRQPADPFSSQPPLQPTTSNSTSLRSQTSQHSLRSNASSASTRPRQPNNLFAPSLSRRPTSRATPRVDDEVLADSDSEQDLPVQTRQRQLRRTRHGSPEGKQNRQKPKQEDELEFVNRQPDGSYLLGVSGYGEATAVPQIGQLQTEDEADQAELDAHYVSVARQYFSSGAALGERSGSKKHEEADFEQLRLPMMMRLREQVMQQLEEERWRYEPLDRF</sequence>
<gene>
    <name evidence="2" type="ORF">LTR77_007054</name>
</gene>
<feature type="compositionally biased region" description="Polar residues" evidence="1">
    <location>
        <begin position="11"/>
        <end position="66"/>
    </location>
</feature>
<evidence type="ECO:0000313" key="2">
    <source>
        <dbReference type="EMBL" id="KAK5167355.1"/>
    </source>
</evidence>
<protein>
    <submittedName>
        <fullName evidence="2">Uncharacterized protein</fullName>
    </submittedName>
</protein>
<dbReference type="GeneID" id="89928390"/>